<dbReference type="SUPFAM" id="SSF52343">
    <property type="entry name" value="Ferredoxin reductase-like, C-terminal NADP-linked domain"/>
    <property type="match status" value="1"/>
</dbReference>
<dbReference type="InterPro" id="IPR036010">
    <property type="entry name" value="2Fe-2S_ferredoxin-like_sf"/>
</dbReference>
<evidence type="ECO:0000313" key="10">
    <source>
        <dbReference type="EMBL" id="GAA3882090.1"/>
    </source>
</evidence>
<sequence length="318" mass="34361">MTRTVDGVAEVPFTVPAIVEERVDRGSIAVLRLRRTDASPWPSWAPGDHVEIETGCGVRQYSLCGAADDPHWTIAVLREPEGRGGSDWLHHHALPGAELMVRGPRTTFPFGTAPEYLFVAGGIGITAIAPMVAQAERDGVPWRLIYSARERGAHLFRERYAVDPRVVLWASESRGRLDLADHLTGLGDEVAVYGCGPTAMLDELHRVAAVRHGLKLRTERFAGVATRDHDRTFSLELARSGRTIRVPAGISALDAASTAGVFIVSSCRSGYCGSCEVAVLSGVVDHRDSILDAAERAENSCMFPCVSRAVGDKVVIDL</sequence>
<dbReference type="InterPro" id="IPR012675">
    <property type="entry name" value="Beta-grasp_dom_sf"/>
</dbReference>
<dbReference type="InterPro" id="IPR017938">
    <property type="entry name" value="Riboflavin_synthase-like_b-brl"/>
</dbReference>
<dbReference type="PROSITE" id="PS51384">
    <property type="entry name" value="FAD_FR"/>
    <property type="match status" value="1"/>
</dbReference>
<dbReference type="CDD" id="cd06185">
    <property type="entry name" value="PDR_like"/>
    <property type="match status" value="1"/>
</dbReference>
<keyword evidence="4" id="KW-0479">Metal-binding</keyword>
<dbReference type="Gene3D" id="3.40.50.80">
    <property type="entry name" value="Nucleotide-binding domain of ferredoxin-NADP reductase (FNR) module"/>
    <property type="match status" value="1"/>
</dbReference>
<dbReference type="SUPFAM" id="SSF63380">
    <property type="entry name" value="Riboflavin synthase domain-like"/>
    <property type="match status" value="1"/>
</dbReference>
<evidence type="ECO:0000256" key="6">
    <source>
        <dbReference type="ARBA" id="ARBA00023004"/>
    </source>
</evidence>
<keyword evidence="2" id="KW-0285">Flavoprotein</keyword>
<accession>A0ABP7KPT2</accession>
<evidence type="ECO:0000256" key="2">
    <source>
        <dbReference type="ARBA" id="ARBA00022630"/>
    </source>
</evidence>
<dbReference type="Gene3D" id="3.10.20.30">
    <property type="match status" value="1"/>
</dbReference>
<reference evidence="11" key="1">
    <citation type="journal article" date="2019" name="Int. J. Syst. Evol. Microbiol.">
        <title>The Global Catalogue of Microorganisms (GCM) 10K type strain sequencing project: providing services to taxonomists for standard genome sequencing and annotation.</title>
        <authorList>
            <consortium name="The Broad Institute Genomics Platform"/>
            <consortium name="The Broad Institute Genome Sequencing Center for Infectious Disease"/>
            <person name="Wu L."/>
            <person name="Ma J."/>
        </authorList>
    </citation>
    <scope>NUCLEOTIDE SEQUENCE [LARGE SCALE GENOMIC DNA]</scope>
    <source>
        <strain evidence="11">JCM 17021</strain>
    </source>
</reference>
<dbReference type="CDD" id="cd00207">
    <property type="entry name" value="fer2"/>
    <property type="match status" value="1"/>
</dbReference>
<dbReference type="InterPro" id="IPR017927">
    <property type="entry name" value="FAD-bd_FR_type"/>
</dbReference>
<dbReference type="InterPro" id="IPR050415">
    <property type="entry name" value="MRET"/>
</dbReference>
<dbReference type="PANTHER" id="PTHR47354">
    <property type="entry name" value="NADH OXIDOREDUCTASE HCR"/>
    <property type="match status" value="1"/>
</dbReference>
<keyword evidence="5" id="KW-0560">Oxidoreductase</keyword>
<name>A0ABP7KPT2_9MICO</name>
<dbReference type="PROSITE" id="PS51085">
    <property type="entry name" value="2FE2S_FER_2"/>
    <property type="match status" value="1"/>
</dbReference>
<evidence type="ECO:0000256" key="4">
    <source>
        <dbReference type="ARBA" id="ARBA00022723"/>
    </source>
</evidence>
<dbReference type="InterPro" id="IPR039261">
    <property type="entry name" value="FNR_nucleotide-bd"/>
</dbReference>
<feature type="domain" description="2Fe-2S ferredoxin-type" evidence="8">
    <location>
        <begin position="231"/>
        <end position="318"/>
    </location>
</feature>
<dbReference type="PRINTS" id="PR00409">
    <property type="entry name" value="PHDIOXRDTASE"/>
</dbReference>
<dbReference type="InterPro" id="IPR001041">
    <property type="entry name" value="2Fe-2S_ferredoxin-type"/>
</dbReference>
<comment type="caution">
    <text evidence="10">The sequence shown here is derived from an EMBL/GenBank/DDBJ whole genome shotgun (WGS) entry which is preliminary data.</text>
</comment>
<dbReference type="SUPFAM" id="SSF54292">
    <property type="entry name" value="2Fe-2S ferredoxin-like"/>
    <property type="match status" value="1"/>
</dbReference>
<dbReference type="PROSITE" id="PS00197">
    <property type="entry name" value="2FE2S_FER_1"/>
    <property type="match status" value="1"/>
</dbReference>
<evidence type="ECO:0000256" key="7">
    <source>
        <dbReference type="ARBA" id="ARBA00023014"/>
    </source>
</evidence>
<evidence type="ECO:0000259" key="8">
    <source>
        <dbReference type="PROSITE" id="PS51085"/>
    </source>
</evidence>
<organism evidence="10 11">
    <name type="scientific">Leifsonia kafniensis</name>
    <dbReference type="NCBI Taxonomy" id="475957"/>
    <lineage>
        <taxon>Bacteria</taxon>
        <taxon>Bacillati</taxon>
        <taxon>Actinomycetota</taxon>
        <taxon>Actinomycetes</taxon>
        <taxon>Micrococcales</taxon>
        <taxon>Microbacteriaceae</taxon>
        <taxon>Leifsonia</taxon>
    </lineage>
</organism>
<evidence type="ECO:0000256" key="5">
    <source>
        <dbReference type="ARBA" id="ARBA00023002"/>
    </source>
</evidence>
<keyword evidence="3" id="KW-0001">2Fe-2S</keyword>
<dbReference type="Proteomes" id="UP001501803">
    <property type="component" value="Unassembled WGS sequence"/>
</dbReference>
<proteinExistence type="predicted"/>
<evidence type="ECO:0000256" key="3">
    <source>
        <dbReference type="ARBA" id="ARBA00022714"/>
    </source>
</evidence>
<feature type="domain" description="FAD-binding FR-type" evidence="9">
    <location>
        <begin position="8"/>
        <end position="111"/>
    </location>
</feature>
<keyword evidence="6" id="KW-0408">Iron</keyword>
<dbReference type="EMBL" id="BAABCN010000007">
    <property type="protein sequence ID" value="GAA3882090.1"/>
    <property type="molecule type" value="Genomic_DNA"/>
</dbReference>
<keyword evidence="11" id="KW-1185">Reference proteome</keyword>
<dbReference type="InterPro" id="IPR006058">
    <property type="entry name" value="2Fe2S_fd_BS"/>
</dbReference>
<dbReference type="Pfam" id="PF00111">
    <property type="entry name" value="Fer2"/>
    <property type="match status" value="1"/>
</dbReference>
<evidence type="ECO:0000313" key="11">
    <source>
        <dbReference type="Proteomes" id="UP001501803"/>
    </source>
</evidence>
<protein>
    <submittedName>
        <fullName evidence="10">PDR/VanB family oxidoreductase</fullName>
    </submittedName>
</protein>
<dbReference type="Gene3D" id="2.40.30.10">
    <property type="entry name" value="Translation factors"/>
    <property type="match status" value="1"/>
</dbReference>
<comment type="cofactor">
    <cofactor evidence="1">
        <name>FAD</name>
        <dbReference type="ChEBI" id="CHEBI:57692"/>
    </cofactor>
</comment>
<gene>
    <name evidence="10" type="ORF">GCM10022381_25430</name>
</gene>
<evidence type="ECO:0000256" key="1">
    <source>
        <dbReference type="ARBA" id="ARBA00001974"/>
    </source>
</evidence>
<dbReference type="PANTHER" id="PTHR47354:SF1">
    <property type="entry name" value="CARNITINE MONOOXYGENASE REDUCTASE SUBUNIT"/>
    <property type="match status" value="1"/>
</dbReference>
<evidence type="ECO:0000259" key="9">
    <source>
        <dbReference type="PROSITE" id="PS51384"/>
    </source>
</evidence>
<keyword evidence="7" id="KW-0411">Iron-sulfur</keyword>